<evidence type="ECO:0000313" key="2">
    <source>
        <dbReference type="EMBL" id="KAI1616422.1"/>
    </source>
</evidence>
<evidence type="ECO:0000259" key="1">
    <source>
        <dbReference type="Pfam" id="PF05368"/>
    </source>
</evidence>
<dbReference type="PANTHER" id="PTHR43162:SF1">
    <property type="entry name" value="PRESTALK A DIFFERENTIATION PROTEIN A"/>
    <property type="match status" value="1"/>
</dbReference>
<gene>
    <name evidence="2" type="ORF">EDD36DRAFT_415318</name>
</gene>
<dbReference type="Gene3D" id="3.40.50.720">
    <property type="entry name" value="NAD(P)-binding Rossmann-like Domain"/>
    <property type="match status" value="1"/>
</dbReference>
<protein>
    <recommendedName>
        <fullName evidence="1">NmrA-like domain-containing protein</fullName>
    </recommendedName>
</protein>
<dbReference type="Pfam" id="PF05368">
    <property type="entry name" value="NmrA"/>
    <property type="match status" value="1"/>
</dbReference>
<dbReference type="AlphaFoldDB" id="A0AAN6E311"/>
<feature type="domain" description="NmrA-like" evidence="1">
    <location>
        <begin position="4"/>
        <end position="292"/>
    </location>
</feature>
<evidence type="ECO:0000313" key="3">
    <source>
        <dbReference type="Proteomes" id="UP001203852"/>
    </source>
</evidence>
<dbReference type="InterPro" id="IPR051604">
    <property type="entry name" value="Ergot_Alk_Oxidoreductase"/>
</dbReference>
<dbReference type="InterPro" id="IPR036291">
    <property type="entry name" value="NAD(P)-bd_dom_sf"/>
</dbReference>
<dbReference type="PANTHER" id="PTHR43162">
    <property type="match status" value="1"/>
</dbReference>
<comment type="caution">
    <text evidence="2">The sequence shown here is derived from an EMBL/GenBank/DDBJ whole genome shotgun (WGS) entry which is preliminary data.</text>
</comment>
<keyword evidence="3" id="KW-1185">Reference proteome</keyword>
<dbReference type="SUPFAM" id="SSF51735">
    <property type="entry name" value="NAD(P)-binding Rossmann-fold domains"/>
    <property type="match status" value="1"/>
</dbReference>
<dbReference type="InterPro" id="IPR008030">
    <property type="entry name" value="NmrA-like"/>
</dbReference>
<reference evidence="2" key="1">
    <citation type="journal article" date="2022" name="bioRxiv">
        <title>Deciphering the potential niche of two novel black yeast fungi from a biological soil crust based on their genomes, phenotypes, and melanin regulation.</title>
        <authorList>
            <consortium name="DOE Joint Genome Institute"/>
            <person name="Carr E.C."/>
            <person name="Barton Q."/>
            <person name="Grambo S."/>
            <person name="Sullivan M."/>
            <person name="Renfro C.M."/>
            <person name="Kuo A."/>
            <person name="Pangilinan J."/>
            <person name="Lipzen A."/>
            <person name="Keymanesh K."/>
            <person name="Savage E."/>
            <person name="Barry K."/>
            <person name="Grigoriev I.V."/>
            <person name="Riekhof W.R."/>
            <person name="Harris S.S."/>
        </authorList>
    </citation>
    <scope>NUCLEOTIDE SEQUENCE</scope>
    <source>
        <strain evidence="2">JF 03-4F</strain>
    </source>
</reference>
<dbReference type="EMBL" id="MU404351">
    <property type="protein sequence ID" value="KAI1616422.1"/>
    <property type="molecule type" value="Genomic_DNA"/>
</dbReference>
<dbReference type="Proteomes" id="UP001203852">
    <property type="component" value="Unassembled WGS sequence"/>
</dbReference>
<proteinExistence type="predicted"/>
<sequence>MASKDPVIIFGPTGRVGSATVRAAHEHGAKVFLAMRDTEKAIPGFNSDQEKECGFERVYADLMKPETIEEAVAKTGAKRAFIYLMFMAQDHMRSSITALKSAGIEFVVFLSSYTVPEDLTSLSPDNINFIALAHGKVESVLQEVYGPAGYVAVRPGTFATNSLRWKDMFKNGDIKTPYPEALFDWISDEDIGRVSGSVLARGPAVIQENNGKNWILLYGPDVISQGDAIETIGRVIGKDARITRLDEEGAVEFYTTTSHLPEPLARKMAALLKERAELGKSDGLEGPKYQEAVANIQKYGGKAPTGFKQWVEENKDEFEA</sequence>
<name>A0AAN6E311_9EURO</name>
<accession>A0AAN6E311</accession>
<organism evidence="2 3">
    <name type="scientific">Exophiala viscosa</name>
    <dbReference type="NCBI Taxonomy" id="2486360"/>
    <lineage>
        <taxon>Eukaryota</taxon>
        <taxon>Fungi</taxon>
        <taxon>Dikarya</taxon>
        <taxon>Ascomycota</taxon>
        <taxon>Pezizomycotina</taxon>
        <taxon>Eurotiomycetes</taxon>
        <taxon>Chaetothyriomycetidae</taxon>
        <taxon>Chaetothyriales</taxon>
        <taxon>Herpotrichiellaceae</taxon>
        <taxon>Exophiala</taxon>
    </lineage>
</organism>